<comment type="caution">
    <text evidence="2">The sequence shown here is derived from an EMBL/GenBank/DDBJ whole genome shotgun (WGS) entry which is preliminary data.</text>
</comment>
<proteinExistence type="predicted"/>
<name>A0ABW1ZK20_9DEIO</name>
<dbReference type="EMBL" id="JBHSWB010000001">
    <property type="protein sequence ID" value="MFC6660094.1"/>
    <property type="molecule type" value="Genomic_DNA"/>
</dbReference>
<dbReference type="RefSeq" id="WP_380054934.1">
    <property type="nucleotide sequence ID" value="NZ_JBHSWB010000001.1"/>
</dbReference>
<accession>A0ABW1ZK20</accession>
<evidence type="ECO:0000313" key="2">
    <source>
        <dbReference type="EMBL" id="MFC6660094.1"/>
    </source>
</evidence>
<dbReference type="Proteomes" id="UP001596317">
    <property type="component" value="Unassembled WGS sequence"/>
</dbReference>
<reference evidence="3" key="1">
    <citation type="journal article" date="2019" name="Int. J. Syst. Evol. Microbiol.">
        <title>The Global Catalogue of Microorganisms (GCM) 10K type strain sequencing project: providing services to taxonomists for standard genome sequencing and annotation.</title>
        <authorList>
            <consortium name="The Broad Institute Genomics Platform"/>
            <consortium name="The Broad Institute Genome Sequencing Center for Infectious Disease"/>
            <person name="Wu L."/>
            <person name="Ma J."/>
        </authorList>
    </citation>
    <scope>NUCLEOTIDE SEQUENCE [LARGE SCALE GENOMIC DNA]</scope>
    <source>
        <strain evidence="3">CCUG 63830</strain>
    </source>
</reference>
<organism evidence="2 3">
    <name type="scientific">Deinococcus multiflagellatus</name>
    <dbReference type="NCBI Taxonomy" id="1656887"/>
    <lineage>
        <taxon>Bacteria</taxon>
        <taxon>Thermotogati</taxon>
        <taxon>Deinococcota</taxon>
        <taxon>Deinococci</taxon>
        <taxon>Deinococcales</taxon>
        <taxon>Deinococcaceae</taxon>
        <taxon>Deinococcus</taxon>
    </lineage>
</organism>
<feature type="region of interest" description="Disordered" evidence="1">
    <location>
        <begin position="148"/>
        <end position="192"/>
    </location>
</feature>
<evidence type="ECO:0000256" key="1">
    <source>
        <dbReference type="SAM" id="MobiDB-lite"/>
    </source>
</evidence>
<keyword evidence="3" id="KW-1185">Reference proteome</keyword>
<protein>
    <submittedName>
        <fullName evidence="2">Uncharacterized protein</fullName>
    </submittedName>
</protein>
<sequence>MTSIPEHLRALLVAALPARTRVLLPEQAQEPLRAAAVDAQGRPSVDAAAARGLGAYLTQYPAGFVQIELPQGITSDGVQAVFWVAVATLAPTAEACGVLGAAVHEALNGTPLEPGPCPEVTPSEPALMQTGAWLRRPTYQVLTIAGSVAAPRSPHARHQEHRDRSPVGQPDQGRPAGPFQPSGRLRHRADRR</sequence>
<gene>
    <name evidence="2" type="ORF">ACFP90_06805</name>
</gene>
<evidence type="ECO:0000313" key="3">
    <source>
        <dbReference type="Proteomes" id="UP001596317"/>
    </source>
</evidence>